<evidence type="ECO:0000256" key="3">
    <source>
        <dbReference type="SAM" id="SignalP"/>
    </source>
</evidence>
<dbReference type="Proteomes" id="UP000777438">
    <property type="component" value="Unassembled WGS sequence"/>
</dbReference>
<keyword evidence="2" id="KW-0812">Transmembrane</keyword>
<dbReference type="PANTHER" id="PTHR35394:SF5">
    <property type="entry name" value="DUF3176 DOMAIN-CONTAINING PROTEIN"/>
    <property type="match status" value="1"/>
</dbReference>
<dbReference type="PANTHER" id="PTHR35394">
    <property type="entry name" value="DUF3176 DOMAIN-CONTAINING PROTEIN"/>
    <property type="match status" value="1"/>
</dbReference>
<name>A0A9P8W498_9HYPO</name>
<evidence type="ECO:0000256" key="2">
    <source>
        <dbReference type="SAM" id="Phobius"/>
    </source>
</evidence>
<dbReference type="AlphaFoldDB" id="A0A9P8W498"/>
<gene>
    <name evidence="4" type="ORF">B0T10DRAFT_513043</name>
</gene>
<feature type="chain" id="PRO_5040405494" evidence="3">
    <location>
        <begin position="18"/>
        <end position="516"/>
    </location>
</feature>
<feature type="compositionally biased region" description="Acidic residues" evidence="1">
    <location>
        <begin position="492"/>
        <end position="509"/>
    </location>
</feature>
<feature type="transmembrane region" description="Helical" evidence="2">
    <location>
        <begin position="421"/>
        <end position="443"/>
    </location>
</feature>
<protein>
    <submittedName>
        <fullName evidence="4">Uncharacterized protein</fullName>
    </submittedName>
</protein>
<evidence type="ECO:0000313" key="5">
    <source>
        <dbReference type="Proteomes" id="UP000777438"/>
    </source>
</evidence>
<keyword evidence="5" id="KW-1185">Reference proteome</keyword>
<organism evidence="4 5">
    <name type="scientific">Thelonectria olida</name>
    <dbReference type="NCBI Taxonomy" id="1576542"/>
    <lineage>
        <taxon>Eukaryota</taxon>
        <taxon>Fungi</taxon>
        <taxon>Dikarya</taxon>
        <taxon>Ascomycota</taxon>
        <taxon>Pezizomycotina</taxon>
        <taxon>Sordariomycetes</taxon>
        <taxon>Hypocreomycetidae</taxon>
        <taxon>Hypocreales</taxon>
        <taxon>Nectriaceae</taxon>
        <taxon>Thelonectria</taxon>
    </lineage>
</organism>
<evidence type="ECO:0000256" key="1">
    <source>
        <dbReference type="SAM" id="MobiDB-lite"/>
    </source>
</evidence>
<feature type="signal peptide" evidence="3">
    <location>
        <begin position="1"/>
        <end position="17"/>
    </location>
</feature>
<evidence type="ECO:0000313" key="4">
    <source>
        <dbReference type="EMBL" id="KAH6889839.1"/>
    </source>
</evidence>
<accession>A0A9P8W498</accession>
<feature type="region of interest" description="Disordered" evidence="1">
    <location>
        <begin position="492"/>
        <end position="516"/>
    </location>
</feature>
<comment type="caution">
    <text evidence="4">The sequence shown here is derived from an EMBL/GenBank/DDBJ whole genome shotgun (WGS) entry which is preliminary data.</text>
</comment>
<keyword evidence="2" id="KW-0472">Membrane</keyword>
<dbReference type="OrthoDB" id="5376804at2759"/>
<keyword evidence="3" id="KW-0732">Signal</keyword>
<keyword evidence="2" id="KW-1133">Transmembrane helix</keyword>
<dbReference type="EMBL" id="JAGPYM010000010">
    <property type="protein sequence ID" value="KAH6889839.1"/>
    <property type="molecule type" value="Genomic_DNA"/>
</dbReference>
<reference evidence="4 5" key="1">
    <citation type="journal article" date="2021" name="Nat. Commun.">
        <title>Genetic determinants of endophytism in the Arabidopsis root mycobiome.</title>
        <authorList>
            <person name="Mesny F."/>
            <person name="Miyauchi S."/>
            <person name="Thiergart T."/>
            <person name="Pickel B."/>
            <person name="Atanasova L."/>
            <person name="Karlsson M."/>
            <person name="Huettel B."/>
            <person name="Barry K.W."/>
            <person name="Haridas S."/>
            <person name="Chen C."/>
            <person name="Bauer D."/>
            <person name="Andreopoulos W."/>
            <person name="Pangilinan J."/>
            <person name="LaButti K."/>
            <person name="Riley R."/>
            <person name="Lipzen A."/>
            <person name="Clum A."/>
            <person name="Drula E."/>
            <person name="Henrissat B."/>
            <person name="Kohler A."/>
            <person name="Grigoriev I.V."/>
            <person name="Martin F.M."/>
            <person name="Hacquard S."/>
        </authorList>
    </citation>
    <scope>NUCLEOTIDE SEQUENCE [LARGE SCALE GENOMIC DNA]</scope>
    <source>
        <strain evidence="4 5">MPI-CAGE-CH-0241</strain>
    </source>
</reference>
<sequence length="516" mass="56745">MLRIGLIVSILVLAVDPFAQQLLQFEQRVTYTETENGTVNTVPRAERYSRGTEYSDRSILLLCVSPAIHNRQAIFANADFSMQSAILYGLSQPKTNVMKQLQFNCPSGNCTWASFESLAVCSKCNDLTSSLERFHDAGDLYSSLVADHRLAVAELNSTGFRTSNNLWIDNLNGSRYDVGGNTDYSSRIPGMVLMTAYGTGNTSQTSSMKKLDTLIWSTSIIRVLAPDNHLTAWPDLPLEATECALYYCINNYTTRVQDGILSEISSQLTATRHPQSWVPMNLDSQVLPEPYLSNLEFDDNLSGIVRSDLQLVSPNSHATYNVSQTAVDSISSFFQSTFTDPARTNTSRGSYSGRLNAFLVNQTGLQYAPAMAQVLWNADDLPATFEAVAASMSNALRLGDAGGLLQVGQGGRLRTFYRVQWGWIVLPAGVALAGGVFLALTMLRSQARTVWKSSTLALLSRRLMVGLALEGAETLSEMEALAKKAEETLFAEEAQEVTEPEDLDQEVDMESQRPRP</sequence>
<proteinExistence type="predicted"/>